<evidence type="ECO:0000313" key="3">
    <source>
        <dbReference type="Proteomes" id="UP000807025"/>
    </source>
</evidence>
<feature type="compositionally biased region" description="Basic and acidic residues" evidence="1">
    <location>
        <begin position="55"/>
        <end position="70"/>
    </location>
</feature>
<dbReference type="Proteomes" id="UP000807025">
    <property type="component" value="Unassembled WGS sequence"/>
</dbReference>
<proteinExistence type="predicted"/>
<evidence type="ECO:0000256" key="1">
    <source>
        <dbReference type="SAM" id="MobiDB-lite"/>
    </source>
</evidence>
<dbReference type="EMBL" id="MU154669">
    <property type="protein sequence ID" value="KAF9489500.1"/>
    <property type="molecule type" value="Genomic_DNA"/>
</dbReference>
<name>A0A9P5ZLJ0_PLEER</name>
<feature type="region of interest" description="Disordered" evidence="1">
    <location>
        <begin position="1"/>
        <end position="122"/>
    </location>
</feature>
<gene>
    <name evidence="2" type="ORF">BDN71DRAFT_1512072</name>
</gene>
<feature type="compositionally biased region" description="Polar residues" evidence="1">
    <location>
        <begin position="16"/>
        <end position="52"/>
    </location>
</feature>
<reference evidence="2" key="1">
    <citation type="submission" date="2020-11" db="EMBL/GenBank/DDBJ databases">
        <authorList>
            <consortium name="DOE Joint Genome Institute"/>
            <person name="Ahrendt S."/>
            <person name="Riley R."/>
            <person name="Andreopoulos W."/>
            <person name="Labutti K."/>
            <person name="Pangilinan J."/>
            <person name="Ruiz-Duenas F.J."/>
            <person name="Barrasa J.M."/>
            <person name="Sanchez-Garcia M."/>
            <person name="Camarero S."/>
            <person name="Miyauchi S."/>
            <person name="Serrano A."/>
            <person name="Linde D."/>
            <person name="Babiker R."/>
            <person name="Drula E."/>
            <person name="Ayuso-Fernandez I."/>
            <person name="Pacheco R."/>
            <person name="Padilla G."/>
            <person name="Ferreira P."/>
            <person name="Barriuso J."/>
            <person name="Kellner H."/>
            <person name="Castanera R."/>
            <person name="Alfaro M."/>
            <person name="Ramirez L."/>
            <person name="Pisabarro A.G."/>
            <person name="Kuo A."/>
            <person name="Tritt A."/>
            <person name="Lipzen A."/>
            <person name="He G."/>
            <person name="Yan M."/>
            <person name="Ng V."/>
            <person name="Cullen D."/>
            <person name="Martin F."/>
            <person name="Rosso M.-N."/>
            <person name="Henrissat B."/>
            <person name="Hibbett D."/>
            <person name="Martinez A.T."/>
            <person name="Grigoriev I.V."/>
        </authorList>
    </citation>
    <scope>NUCLEOTIDE SEQUENCE</scope>
    <source>
        <strain evidence="2">ATCC 90797</strain>
    </source>
</reference>
<accession>A0A9P5ZLJ0</accession>
<keyword evidence="3" id="KW-1185">Reference proteome</keyword>
<dbReference type="AlphaFoldDB" id="A0A9P5ZLJ0"/>
<protein>
    <submittedName>
        <fullName evidence="2">Uncharacterized protein</fullName>
    </submittedName>
</protein>
<organism evidence="2 3">
    <name type="scientific">Pleurotus eryngii</name>
    <name type="common">Boletus of the steppes</name>
    <dbReference type="NCBI Taxonomy" id="5323"/>
    <lineage>
        <taxon>Eukaryota</taxon>
        <taxon>Fungi</taxon>
        <taxon>Dikarya</taxon>
        <taxon>Basidiomycota</taxon>
        <taxon>Agaricomycotina</taxon>
        <taxon>Agaricomycetes</taxon>
        <taxon>Agaricomycetidae</taxon>
        <taxon>Agaricales</taxon>
        <taxon>Pleurotineae</taxon>
        <taxon>Pleurotaceae</taxon>
        <taxon>Pleurotus</taxon>
    </lineage>
</organism>
<evidence type="ECO:0000313" key="2">
    <source>
        <dbReference type="EMBL" id="KAF9489500.1"/>
    </source>
</evidence>
<comment type="caution">
    <text evidence="2">The sequence shown here is derived from an EMBL/GenBank/DDBJ whole genome shotgun (WGS) entry which is preliminary data.</text>
</comment>
<sequence length="122" mass="12581">MPSTLDDSPNNHDNQEIVSQSQANMGDRQSSNCVMDNTGNAGQQDDGTSNSGPRGHLEGDIDGVEHKEGDGGAGGGLEGPGSLAGHSSEDGQQEKPEDDEDEYGNGQPPRGPPEGSGVTMYQ</sequence>